<dbReference type="InterPro" id="IPR032675">
    <property type="entry name" value="LRR_dom_sf"/>
</dbReference>
<dbReference type="FunFam" id="3.80.10.10:FF:000383">
    <property type="entry name" value="Leucine-rich repeat receptor protein kinase EMS1"/>
    <property type="match status" value="1"/>
</dbReference>
<keyword evidence="3" id="KW-0677">Repeat</keyword>
<accession>A0A6A1WTN2</accession>
<dbReference type="Proteomes" id="UP000516437">
    <property type="component" value="Unassembled WGS sequence"/>
</dbReference>
<feature type="transmembrane region" description="Helical" evidence="4">
    <location>
        <begin position="220"/>
        <end position="242"/>
    </location>
</feature>
<comment type="caution">
    <text evidence="5">The sequence shown here is derived from an EMBL/GenBank/DDBJ whole genome shotgun (WGS) entry which is preliminary data.</text>
</comment>
<evidence type="ECO:0000256" key="3">
    <source>
        <dbReference type="ARBA" id="ARBA00022737"/>
    </source>
</evidence>
<keyword evidence="2" id="KW-0433">Leucine-rich repeat</keyword>
<comment type="similarity">
    <text evidence="1">Belongs to the RLP family.</text>
</comment>
<evidence type="ECO:0000256" key="1">
    <source>
        <dbReference type="ARBA" id="ARBA00009592"/>
    </source>
</evidence>
<keyword evidence="4" id="KW-1133">Transmembrane helix</keyword>
<dbReference type="PANTHER" id="PTHR48062:SF21">
    <property type="entry name" value="RECEPTOR-LIKE PROTEIN 12"/>
    <property type="match status" value="1"/>
</dbReference>
<dbReference type="PRINTS" id="PR00019">
    <property type="entry name" value="LEURICHRPT"/>
</dbReference>
<proteinExistence type="inferred from homology"/>
<feature type="transmembrane region" description="Helical" evidence="4">
    <location>
        <begin position="248"/>
        <end position="270"/>
    </location>
</feature>
<dbReference type="OrthoDB" id="544346at2759"/>
<sequence length="278" mass="31592">MLDLAENNSSGPIPPCLVTSHRQYFDFLYLRIKLQDSLDFYLVKDYGHQTVEANQEVEFTTKRRSDINKGHILNYMSGIDLSSNRLIGAIPPELGNPSNIHALNLSYNNLTGLIQIKFSKLKQIESLDLSNNNLNGVIPLQLIELNSLEVFSVAHNNFSGRTPERKAQSETFDKSNYEENPFLCGSPLENTCNDIPEPPYAAMLTDKVGEEGDSFLDMGVFYISFVVSYAVVVLAIGVILWINLYWRWAWFYFIEVCMTNCCCFVVINLCKLLNFTIK</sequence>
<keyword evidence="4" id="KW-0812">Transmembrane</keyword>
<organism evidence="5 6">
    <name type="scientific">Morella rubra</name>
    <name type="common">Chinese bayberry</name>
    <dbReference type="NCBI Taxonomy" id="262757"/>
    <lineage>
        <taxon>Eukaryota</taxon>
        <taxon>Viridiplantae</taxon>
        <taxon>Streptophyta</taxon>
        <taxon>Embryophyta</taxon>
        <taxon>Tracheophyta</taxon>
        <taxon>Spermatophyta</taxon>
        <taxon>Magnoliopsida</taxon>
        <taxon>eudicotyledons</taxon>
        <taxon>Gunneridae</taxon>
        <taxon>Pentapetalae</taxon>
        <taxon>rosids</taxon>
        <taxon>fabids</taxon>
        <taxon>Fagales</taxon>
        <taxon>Myricaceae</taxon>
        <taxon>Morella</taxon>
    </lineage>
</organism>
<evidence type="ECO:0000313" key="6">
    <source>
        <dbReference type="Proteomes" id="UP000516437"/>
    </source>
</evidence>
<evidence type="ECO:0000313" key="5">
    <source>
        <dbReference type="EMBL" id="KAB1228106.1"/>
    </source>
</evidence>
<keyword evidence="4" id="KW-0472">Membrane</keyword>
<dbReference type="SUPFAM" id="SSF52058">
    <property type="entry name" value="L domain-like"/>
    <property type="match status" value="1"/>
</dbReference>
<evidence type="ECO:0000256" key="2">
    <source>
        <dbReference type="ARBA" id="ARBA00022614"/>
    </source>
</evidence>
<protein>
    <submittedName>
        <fullName evidence="5">Receptor-like protein 2</fullName>
    </submittedName>
</protein>
<dbReference type="PANTHER" id="PTHR48062">
    <property type="entry name" value="RECEPTOR-LIKE PROTEIN 14"/>
    <property type="match status" value="1"/>
</dbReference>
<dbReference type="InterPro" id="IPR001611">
    <property type="entry name" value="Leu-rich_rpt"/>
</dbReference>
<keyword evidence="6" id="KW-1185">Reference proteome</keyword>
<evidence type="ECO:0000256" key="4">
    <source>
        <dbReference type="SAM" id="Phobius"/>
    </source>
</evidence>
<dbReference type="Gene3D" id="3.80.10.10">
    <property type="entry name" value="Ribonuclease Inhibitor"/>
    <property type="match status" value="1"/>
</dbReference>
<name>A0A6A1WTN2_9ROSI</name>
<keyword evidence="5" id="KW-0675">Receptor</keyword>
<gene>
    <name evidence="5" type="ORF">CJ030_MR4G013708</name>
</gene>
<dbReference type="AlphaFoldDB" id="A0A6A1WTN2"/>
<dbReference type="InterPro" id="IPR051502">
    <property type="entry name" value="RLP_Defense_Trigger"/>
</dbReference>
<reference evidence="5 6" key="1">
    <citation type="journal article" date="2019" name="Plant Biotechnol. J.">
        <title>The red bayberry genome and genetic basis of sex determination.</title>
        <authorList>
            <person name="Jia H.M."/>
            <person name="Jia H.J."/>
            <person name="Cai Q.L."/>
            <person name="Wang Y."/>
            <person name="Zhao H.B."/>
            <person name="Yang W.F."/>
            <person name="Wang G.Y."/>
            <person name="Li Y.H."/>
            <person name="Zhan D.L."/>
            <person name="Shen Y.T."/>
            <person name="Niu Q.F."/>
            <person name="Chang L."/>
            <person name="Qiu J."/>
            <person name="Zhao L."/>
            <person name="Xie H.B."/>
            <person name="Fu W.Y."/>
            <person name="Jin J."/>
            <person name="Li X.W."/>
            <person name="Jiao Y."/>
            <person name="Zhou C.C."/>
            <person name="Tu T."/>
            <person name="Chai C.Y."/>
            <person name="Gao J.L."/>
            <person name="Fan L.J."/>
            <person name="van de Weg E."/>
            <person name="Wang J.Y."/>
            <person name="Gao Z.S."/>
        </authorList>
    </citation>
    <scope>NUCLEOTIDE SEQUENCE [LARGE SCALE GENOMIC DNA]</scope>
    <source>
        <tissue evidence="5">Leaves</tissue>
    </source>
</reference>
<dbReference type="Pfam" id="PF13855">
    <property type="entry name" value="LRR_8"/>
    <property type="match status" value="1"/>
</dbReference>
<dbReference type="EMBL" id="RXIC02000012">
    <property type="protein sequence ID" value="KAB1228106.1"/>
    <property type="molecule type" value="Genomic_DNA"/>
</dbReference>